<gene>
    <name evidence="3" type="ORF">O6P43_021751</name>
</gene>
<proteinExistence type="predicted"/>
<evidence type="ECO:0000256" key="2">
    <source>
        <dbReference type="SAM" id="MobiDB-lite"/>
    </source>
</evidence>
<protein>
    <submittedName>
        <fullName evidence="3">BTB/POZ domain protein</fullName>
    </submittedName>
</protein>
<dbReference type="Proteomes" id="UP001163823">
    <property type="component" value="Chromosome 9"/>
</dbReference>
<sequence length="583" mass="63500">MALAYLYGHHPKLNNNNAFCVLSSASFLDLQDLCAICTDFIISELWTSNFLAYQVLASSQNYGIHGEHVRNACWGYLCQSGGMELKEELALHTFLVKCAQCKVTQSEQGSSGSESGNNTHSYSAKGKGKNVNNTCGNKRLESLSLKNDLKDHTACDLLVELADCVVDFQRGASNPNQQVQQDSNTVQSNLEPRCPCNAFIIGGMATTGVATEGPSDNESCYLLKNNSWLVRDQSKNCFSLNSSCNALIPNYWGRWCSLLYCNMSLEALLNVRRQLEESGFPCKAVNDGHWLQMLLSQRVQEIAVNACKNCCLTSMACNCRQPFGFSHGATATGYYVQEHDQNNSPGNVGNINVAESSQGEGNSRSRPVRVHVRGATDGLAGIGHGTTFVPAAGCPPTCFVFSRVPFRVGNRNYTQSLANDYSESQADHNGGLSCDGWTALVGISQGRSNGSNVHAEQTERGYEMDLQSRASGAATGEPSAGGIPMQMLDSPEHTIGIEIGSRITFKSFSSFSVWVMDAISYVRYQLICPSKREAMVFGSFRQTGTFLPKDPKGWGWRTALSFDELADRLQNGALRIAAVVQLV</sequence>
<keyword evidence="4" id="KW-1185">Reference proteome</keyword>
<reference evidence="3" key="1">
    <citation type="journal article" date="2023" name="Science">
        <title>Elucidation of the pathway for biosynthesis of saponin adjuvants from the soapbark tree.</title>
        <authorList>
            <person name="Reed J."/>
            <person name="Orme A."/>
            <person name="El-Demerdash A."/>
            <person name="Owen C."/>
            <person name="Martin L.B.B."/>
            <person name="Misra R.C."/>
            <person name="Kikuchi S."/>
            <person name="Rejzek M."/>
            <person name="Martin A.C."/>
            <person name="Harkess A."/>
            <person name="Leebens-Mack J."/>
            <person name="Louveau T."/>
            <person name="Stephenson M.J."/>
            <person name="Osbourn A."/>
        </authorList>
    </citation>
    <scope>NUCLEOTIDE SEQUENCE</scope>
    <source>
        <strain evidence="3">S10</strain>
    </source>
</reference>
<evidence type="ECO:0000256" key="1">
    <source>
        <dbReference type="ARBA" id="ARBA00004906"/>
    </source>
</evidence>
<name>A0AAD7PGV1_QUISA</name>
<dbReference type="InterPro" id="IPR011333">
    <property type="entry name" value="SKP1/BTB/POZ_sf"/>
</dbReference>
<feature type="region of interest" description="Disordered" evidence="2">
    <location>
        <begin position="107"/>
        <end position="130"/>
    </location>
</feature>
<feature type="compositionally biased region" description="Low complexity" evidence="2">
    <location>
        <begin position="107"/>
        <end position="116"/>
    </location>
</feature>
<comment type="pathway">
    <text evidence="1">Protein modification; protein ubiquitination.</text>
</comment>
<evidence type="ECO:0000313" key="3">
    <source>
        <dbReference type="EMBL" id="KAJ7955106.1"/>
    </source>
</evidence>
<accession>A0AAD7PGV1</accession>
<organism evidence="3 4">
    <name type="scientific">Quillaja saponaria</name>
    <name type="common">Soap bark tree</name>
    <dbReference type="NCBI Taxonomy" id="32244"/>
    <lineage>
        <taxon>Eukaryota</taxon>
        <taxon>Viridiplantae</taxon>
        <taxon>Streptophyta</taxon>
        <taxon>Embryophyta</taxon>
        <taxon>Tracheophyta</taxon>
        <taxon>Spermatophyta</taxon>
        <taxon>Magnoliopsida</taxon>
        <taxon>eudicotyledons</taxon>
        <taxon>Gunneridae</taxon>
        <taxon>Pentapetalae</taxon>
        <taxon>rosids</taxon>
        <taxon>fabids</taxon>
        <taxon>Fabales</taxon>
        <taxon>Quillajaceae</taxon>
        <taxon>Quillaja</taxon>
    </lineage>
</organism>
<dbReference type="AlphaFoldDB" id="A0AAD7PGV1"/>
<dbReference type="Gene3D" id="3.30.710.10">
    <property type="entry name" value="Potassium Channel Kv1.1, Chain A"/>
    <property type="match status" value="1"/>
</dbReference>
<dbReference type="PANTHER" id="PTHR47369">
    <property type="entry name" value="BTB/POZ DOMAIN-CONTAINING PROTEIN"/>
    <property type="match status" value="1"/>
</dbReference>
<dbReference type="KEGG" id="qsa:O6P43_021751"/>
<evidence type="ECO:0000313" key="4">
    <source>
        <dbReference type="Proteomes" id="UP001163823"/>
    </source>
</evidence>
<comment type="caution">
    <text evidence="3">The sequence shown here is derived from an EMBL/GenBank/DDBJ whole genome shotgun (WGS) entry which is preliminary data.</text>
</comment>
<dbReference type="PANTHER" id="PTHR47369:SF1">
    <property type="entry name" value="BTB_POZ DOMAIN-CONTAINING PROTEIN"/>
    <property type="match status" value="1"/>
</dbReference>
<dbReference type="EMBL" id="JARAOO010000009">
    <property type="protein sequence ID" value="KAJ7955106.1"/>
    <property type="molecule type" value="Genomic_DNA"/>
</dbReference>